<gene>
    <name evidence="1" type="ORF">RCIA145</name>
</gene>
<name>Q0W3I6_METAR</name>
<reference evidence="1 2" key="1">
    <citation type="journal article" date="2006" name="Science">
        <title>Genome of rice cluster I archaea -- the key methane producers in the rice rhizosphere.</title>
        <authorList>
            <person name="Erkel C."/>
            <person name="Kube M."/>
            <person name="Reinhardt R."/>
            <person name="Liesack W."/>
        </authorList>
    </citation>
    <scope>NUCLEOTIDE SEQUENCE [LARGE SCALE GENOMIC DNA]</scope>
    <source>
        <strain evidence="2">DSM 22066 / NBRC 105507 / MRE50</strain>
    </source>
</reference>
<protein>
    <submittedName>
        <fullName evidence="1">Uncharacterized protein</fullName>
    </submittedName>
</protein>
<evidence type="ECO:0000313" key="2">
    <source>
        <dbReference type="Proteomes" id="UP000000663"/>
    </source>
</evidence>
<dbReference type="STRING" id="351160.RCIA145"/>
<organism evidence="1 2">
    <name type="scientific">Methanocella arvoryzae (strain DSM 22066 / NBRC 105507 / MRE50)</name>
    <dbReference type="NCBI Taxonomy" id="351160"/>
    <lineage>
        <taxon>Archaea</taxon>
        <taxon>Methanobacteriati</taxon>
        <taxon>Methanobacteriota</taxon>
        <taxon>Stenosarchaea group</taxon>
        <taxon>Methanomicrobia</taxon>
        <taxon>Methanocellales</taxon>
        <taxon>Methanocellaceae</taxon>
        <taxon>Methanocella</taxon>
    </lineage>
</organism>
<proteinExistence type="predicted"/>
<accession>Q0W3I6</accession>
<dbReference type="EMBL" id="AM114193">
    <property type="protein sequence ID" value="CAJ37057.1"/>
    <property type="molecule type" value="Genomic_DNA"/>
</dbReference>
<evidence type="ECO:0000313" key="1">
    <source>
        <dbReference type="EMBL" id="CAJ37057.1"/>
    </source>
</evidence>
<sequence length="69" mass="7790">MAAQQLFCYIRFSSPHVRSLIFPPAWRSITTNDEYICRPGNCVIFSAGHPHVPLSVFVPPHGENPLLQQ</sequence>
<dbReference type="KEGG" id="rci:RCIA145"/>
<dbReference type="Proteomes" id="UP000000663">
    <property type="component" value="Chromosome"/>
</dbReference>
<dbReference type="AlphaFoldDB" id="Q0W3I6"/>
<keyword evidence="2" id="KW-1185">Reference proteome</keyword>